<accession>A0A3B0QQC9</accession>
<dbReference type="PANTHER" id="PTHR36966">
    <property type="entry name" value="REP-ASSOCIATED TYROSINE TRANSPOSASE"/>
    <property type="match status" value="1"/>
</dbReference>
<dbReference type="PANTHER" id="PTHR36966:SF1">
    <property type="entry name" value="REP-ASSOCIATED TYROSINE TRANSPOSASE"/>
    <property type="match status" value="1"/>
</dbReference>
<dbReference type="AlphaFoldDB" id="A0A3B0QQC9"/>
<dbReference type="Pfam" id="PF01797">
    <property type="entry name" value="Y1_Tnp"/>
    <property type="match status" value="1"/>
</dbReference>
<name>A0A3B0QQC9_9ZZZZ</name>
<dbReference type="GO" id="GO:0043565">
    <property type="term" value="F:sequence-specific DNA binding"/>
    <property type="evidence" value="ECO:0007669"/>
    <property type="project" value="TreeGrafter"/>
</dbReference>
<organism evidence="2">
    <name type="scientific">hydrothermal vent metagenome</name>
    <dbReference type="NCBI Taxonomy" id="652676"/>
    <lineage>
        <taxon>unclassified sequences</taxon>
        <taxon>metagenomes</taxon>
        <taxon>ecological metagenomes</taxon>
    </lineage>
</organism>
<dbReference type="EMBL" id="UOEA01000018">
    <property type="protein sequence ID" value="VAV82472.1"/>
    <property type="molecule type" value="Genomic_DNA"/>
</dbReference>
<reference evidence="2" key="1">
    <citation type="submission" date="2018-06" db="EMBL/GenBank/DDBJ databases">
        <authorList>
            <person name="Zhirakovskaya E."/>
        </authorList>
    </citation>
    <scope>NUCLEOTIDE SEQUENCE</scope>
</reference>
<proteinExistence type="predicted"/>
<dbReference type="InterPro" id="IPR052715">
    <property type="entry name" value="RAYT_transposase"/>
</dbReference>
<dbReference type="SMART" id="SM01321">
    <property type="entry name" value="Y1_Tnp"/>
    <property type="match status" value="1"/>
</dbReference>
<feature type="domain" description="Transposase IS200-like" evidence="1">
    <location>
        <begin position="8"/>
        <end position="135"/>
    </location>
</feature>
<dbReference type="SUPFAM" id="SSF143422">
    <property type="entry name" value="Transposase IS200-like"/>
    <property type="match status" value="1"/>
</dbReference>
<sequence>MSSYVRSREGKTYFFTVVTYKRQLIFDLDSSVNIFNKVVKEVQLRYSFEIKAMVIMPDHIHAIWELPSGDFNYSMRWGLIKKEFTKRITTVVSQSPITKSRSGRREGSIWQRRFWEHTIRDDKDYEAHVDYIHYNPVKHGLVNDPKDWVNSTFRRYLDDGIYQDGWGSHELEFSDGVGGE</sequence>
<dbReference type="GO" id="GO:0006313">
    <property type="term" value="P:DNA transposition"/>
    <property type="evidence" value="ECO:0007669"/>
    <property type="project" value="InterPro"/>
</dbReference>
<dbReference type="GO" id="GO:0004803">
    <property type="term" value="F:transposase activity"/>
    <property type="evidence" value="ECO:0007669"/>
    <property type="project" value="InterPro"/>
</dbReference>
<evidence type="ECO:0000313" key="2">
    <source>
        <dbReference type="EMBL" id="VAV82472.1"/>
    </source>
</evidence>
<dbReference type="InterPro" id="IPR002686">
    <property type="entry name" value="Transposase_17"/>
</dbReference>
<dbReference type="Gene3D" id="3.30.70.1290">
    <property type="entry name" value="Transposase IS200-like"/>
    <property type="match status" value="1"/>
</dbReference>
<gene>
    <name evidence="2" type="ORF">MNBD_DELTA01-233</name>
</gene>
<protein>
    <recommendedName>
        <fullName evidence="1">Transposase IS200-like domain-containing protein</fullName>
    </recommendedName>
</protein>
<dbReference type="InterPro" id="IPR036515">
    <property type="entry name" value="Transposase_17_sf"/>
</dbReference>
<dbReference type="NCBIfam" id="NF047646">
    <property type="entry name" value="REP_Tyr_transpos"/>
    <property type="match status" value="1"/>
</dbReference>
<evidence type="ECO:0000259" key="1">
    <source>
        <dbReference type="SMART" id="SM01321"/>
    </source>
</evidence>